<organism evidence="1 2">
    <name type="scientific">Ramalina farinacea</name>
    <dbReference type="NCBI Taxonomy" id="258253"/>
    <lineage>
        <taxon>Eukaryota</taxon>
        <taxon>Fungi</taxon>
        <taxon>Dikarya</taxon>
        <taxon>Ascomycota</taxon>
        <taxon>Pezizomycotina</taxon>
        <taxon>Lecanoromycetes</taxon>
        <taxon>OSLEUM clade</taxon>
        <taxon>Lecanoromycetidae</taxon>
        <taxon>Lecanorales</taxon>
        <taxon>Lecanorineae</taxon>
        <taxon>Ramalinaceae</taxon>
        <taxon>Ramalina</taxon>
    </lineage>
</organism>
<accession>A0AA43TNB0</accession>
<protein>
    <submittedName>
        <fullName evidence="1">Uncharacterized protein</fullName>
    </submittedName>
</protein>
<dbReference type="AlphaFoldDB" id="A0AA43TNB0"/>
<dbReference type="Proteomes" id="UP001161017">
    <property type="component" value="Unassembled WGS sequence"/>
</dbReference>
<keyword evidence="2" id="KW-1185">Reference proteome</keyword>
<gene>
    <name evidence="1" type="ORF">OHK93_000373</name>
</gene>
<reference evidence="1" key="1">
    <citation type="journal article" date="2023" name="Genome Biol. Evol.">
        <title>First Whole Genome Sequence and Flow Cytometry Genome Size Data for the Lichen-Forming Fungus Ramalina farinacea (Ascomycota).</title>
        <authorList>
            <person name="Llewellyn T."/>
            <person name="Mian S."/>
            <person name="Hill R."/>
            <person name="Leitch I.J."/>
            <person name="Gaya E."/>
        </authorList>
    </citation>
    <scope>NUCLEOTIDE SEQUENCE</scope>
    <source>
        <strain evidence="1">LIQ254RAFAR</strain>
    </source>
</reference>
<dbReference type="EMBL" id="JAPUFD010000001">
    <property type="protein sequence ID" value="MDI1485236.1"/>
    <property type="molecule type" value="Genomic_DNA"/>
</dbReference>
<evidence type="ECO:0000313" key="2">
    <source>
        <dbReference type="Proteomes" id="UP001161017"/>
    </source>
</evidence>
<sequence length="212" mass="23891">MDRIEGPAKRGEGFNDARALRITELLRDYQAIQSNIAEYEATPGPGEQDEAGYTTLRQCHAEAQALLSAPFTPEMLHPPTAADDAAKRQLQRYPHPNPKLKRDKGSLTFLFNRVIVDASVRRFKAQRIFLRATAAIKWVNARQSILKHGKPKNGDVARMQQVGNAFRQIQELNGITDERIVDFFRTQDQQAGFWLDDDPAVGAIQGWIRSHG</sequence>
<comment type="caution">
    <text evidence="1">The sequence shown here is derived from an EMBL/GenBank/DDBJ whole genome shotgun (WGS) entry which is preliminary data.</text>
</comment>
<name>A0AA43TNB0_9LECA</name>
<proteinExistence type="predicted"/>
<evidence type="ECO:0000313" key="1">
    <source>
        <dbReference type="EMBL" id="MDI1485236.1"/>
    </source>
</evidence>